<keyword evidence="3" id="KW-1185">Reference proteome</keyword>
<dbReference type="EMBL" id="JAATEN010000020">
    <property type="protein sequence ID" value="NJQ02998.1"/>
    <property type="molecule type" value="Genomic_DNA"/>
</dbReference>
<accession>A0ABX1C301</accession>
<evidence type="ECO:0000313" key="2">
    <source>
        <dbReference type="EMBL" id="NJQ02998.1"/>
    </source>
</evidence>
<evidence type="ECO:0000313" key="3">
    <source>
        <dbReference type="Proteomes" id="UP000695264"/>
    </source>
</evidence>
<dbReference type="Pfam" id="PF13822">
    <property type="entry name" value="ACC_epsilon"/>
    <property type="match status" value="1"/>
</dbReference>
<name>A0ABX1C301_9ACTN</name>
<dbReference type="Proteomes" id="UP000695264">
    <property type="component" value="Unassembled WGS sequence"/>
</dbReference>
<organism evidence="2 3">
    <name type="scientific">Streptomyces zingiberis</name>
    <dbReference type="NCBI Taxonomy" id="2053010"/>
    <lineage>
        <taxon>Bacteria</taxon>
        <taxon>Bacillati</taxon>
        <taxon>Actinomycetota</taxon>
        <taxon>Actinomycetes</taxon>
        <taxon>Kitasatosporales</taxon>
        <taxon>Streptomycetaceae</taxon>
        <taxon>Streptomyces</taxon>
    </lineage>
</organism>
<comment type="caution">
    <text evidence="2">The sequence shown here is derived from an EMBL/GenBank/DDBJ whole genome shotgun (WGS) entry which is preliminary data.</text>
</comment>
<evidence type="ECO:0000256" key="1">
    <source>
        <dbReference type="SAM" id="MobiDB-lite"/>
    </source>
</evidence>
<reference evidence="2 3" key="1">
    <citation type="submission" date="2020-03" db="EMBL/GenBank/DDBJ databases">
        <title>WGS of actinomycetes isolated from Thailand.</title>
        <authorList>
            <person name="Thawai C."/>
        </authorList>
    </citation>
    <scope>NUCLEOTIDE SEQUENCE [LARGE SCALE GENOMIC DNA]</scope>
    <source>
        <strain evidence="2 3">PLAI 1-29</strain>
    </source>
</reference>
<gene>
    <name evidence="2" type="ORF">HCK00_21275</name>
</gene>
<sequence length="79" mass="8748">MNAATATLPRTAEADFLRVEKGHAGPEELAALTAVLLARATAPERHERRPGGSRPHRTAPRWHRPERVPAFRAPHSWQG</sequence>
<dbReference type="RefSeq" id="WP_168103630.1">
    <property type="nucleotide sequence ID" value="NZ_JAATEN010000020.1"/>
</dbReference>
<dbReference type="InterPro" id="IPR032716">
    <property type="entry name" value="ACC_epsilon"/>
</dbReference>
<feature type="region of interest" description="Disordered" evidence="1">
    <location>
        <begin position="40"/>
        <end position="79"/>
    </location>
</feature>
<protein>
    <submittedName>
        <fullName evidence="2">Acyl-CoA carboxylase subunit epsilon</fullName>
    </submittedName>
</protein>
<proteinExistence type="predicted"/>